<proteinExistence type="predicted"/>
<protein>
    <submittedName>
        <fullName evidence="3">Predicted protein</fullName>
    </submittedName>
</protein>
<evidence type="ECO:0000313" key="4">
    <source>
        <dbReference type="Proteomes" id="UP000001194"/>
    </source>
</evidence>
<dbReference type="CDD" id="cd00024">
    <property type="entry name" value="CD_CSD"/>
    <property type="match status" value="1"/>
</dbReference>
<feature type="domain" description="Chromo" evidence="2">
    <location>
        <begin position="955"/>
        <end position="1003"/>
    </location>
</feature>
<dbReference type="Gene3D" id="2.40.50.40">
    <property type="match status" value="1"/>
</dbReference>
<reference evidence="3 4" key="1">
    <citation type="journal article" date="2008" name="Nature">
        <title>The genome of Laccaria bicolor provides insights into mycorrhizal symbiosis.</title>
        <authorList>
            <person name="Martin F."/>
            <person name="Aerts A."/>
            <person name="Ahren D."/>
            <person name="Brun A."/>
            <person name="Danchin E.G.J."/>
            <person name="Duchaussoy F."/>
            <person name="Gibon J."/>
            <person name="Kohler A."/>
            <person name="Lindquist E."/>
            <person name="Pereda V."/>
            <person name="Salamov A."/>
            <person name="Shapiro H.J."/>
            <person name="Wuyts J."/>
            <person name="Blaudez D."/>
            <person name="Buee M."/>
            <person name="Brokstein P."/>
            <person name="Canbaeck B."/>
            <person name="Cohen D."/>
            <person name="Courty P.E."/>
            <person name="Coutinho P.M."/>
            <person name="Delaruelle C."/>
            <person name="Detter J.C."/>
            <person name="Deveau A."/>
            <person name="DiFazio S."/>
            <person name="Duplessis S."/>
            <person name="Fraissinet-Tachet L."/>
            <person name="Lucic E."/>
            <person name="Frey-Klett P."/>
            <person name="Fourrey C."/>
            <person name="Feussner I."/>
            <person name="Gay G."/>
            <person name="Grimwood J."/>
            <person name="Hoegger P.J."/>
            <person name="Jain P."/>
            <person name="Kilaru S."/>
            <person name="Labbe J."/>
            <person name="Lin Y.C."/>
            <person name="Legue V."/>
            <person name="Le Tacon F."/>
            <person name="Marmeisse R."/>
            <person name="Melayah D."/>
            <person name="Montanini B."/>
            <person name="Muratet M."/>
            <person name="Nehls U."/>
            <person name="Niculita-Hirzel H."/>
            <person name="Oudot-Le Secq M.P."/>
            <person name="Peter M."/>
            <person name="Quesneville H."/>
            <person name="Rajashekar B."/>
            <person name="Reich M."/>
            <person name="Rouhier N."/>
            <person name="Schmutz J."/>
            <person name="Yin T."/>
            <person name="Chalot M."/>
            <person name="Henrissat B."/>
            <person name="Kuees U."/>
            <person name="Lucas S."/>
            <person name="Van de Peer Y."/>
            <person name="Podila G.K."/>
            <person name="Polle A."/>
            <person name="Pukkila P.J."/>
            <person name="Richardson P.M."/>
            <person name="Rouze P."/>
            <person name="Sanders I.R."/>
            <person name="Stajich J.E."/>
            <person name="Tunlid A."/>
            <person name="Tuskan G."/>
            <person name="Grigoriev I.V."/>
        </authorList>
    </citation>
    <scope>NUCLEOTIDE SEQUENCE [LARGE SCALE GENOMIC DNA]</scope>
    <source>
        <strain evidence="4">S238N-H82 / ATCC MYA-4686</strain>
    </source>
</reference>
<sequence length="1866" mass="208246">MDRILVPEGGKHDISLLQRACNISSVKTEHSCLRAQLNVKSLMNGTKLLLILDSQPILLTNFQLFLADTTTSDVFNLREVGLFFQKNLGKVELEKLSDPRQVGEWAPSGQAVHIFMIYFPTPEQEVSKHKFFGKVPGTILSIKPSDEECTYDIDKTFTKPTEDILQPPDADTPPRGETQFPQSPHWRLRQDPRWSRGWVYCANYMLEDLRMDENRMASIVTPPNAESTRTLDGRYVSSPIPGMVKMVPGAPFVYFLNGDTSRPYTLSCVQTLASLRPYHDFPEILDASVRLAKLTWGCDSNVPPIRPLGHLEGLKRNDRSKSIAPDLPPGSHDGSYSLATTVLKGTGQGTVIPATQVNTEEGGPQIAAVLKTLNELHKRIMPKCISKFEYEVAKFHSEDMNVVGFGGLEPNGTGCQFNLSSLCSHLSKRLGRTGSWHPDSKDDHTRYTLFVLLLKIGPKGDPGSFCLSRGGVYVRERDAWVIFIVFKGNDLHSGIAPMEDPVAHQEWVDSIKEPAFNLKGDEVRGGFVIYYSAAATQRTAAMSMMPSQTFGNFGAAQPQKLKQLDFATHGEATLGGKDAAANRLGREAVMQLLNSLSLANLTLDLDIDEVLQKIQYEDQDGKKVALAKLPYNPVEDAARVEHWRGLYEWHRQLCNMMLIRLEKSDYRGRHRKMVEDNAERSRREAFWISEKRPLLSTNILNSDDDLDLSRYDAAENVDVEITEVIKRRQDTNSTKAIFEVRLKDDNRIVDVKEDLLKGNPLVLAYLRQNAPSKLKQHLSAIAKPSIAASSFQMAESSTHVNTPSSASLTALLDNAHIGALQPNSVEERHNVDEPGALANVISGVQPDKSQGRNSTPQSSETLSCSGSEPRNSVDGLDSTPDGLGDTLAAQNIVPSNDQGSSPSRPSSGAQRNRSSQSNNRDNLDIPQRNANCLAATRGRRKRPHQEVEPAENEVYEVEAIVGFAYDDDNVPYWEISWKGYDDTTWETFDKLQGCVDIFSQYNEVQGIHPMDYERALPSIQAVIPDERCLKRRKIELGLLSGNIAKLECILDGKMLANELKVLVNENGKMTDRLAFSSSDTGDMVSLLVEQNDIQNFFETYLHVTPNGDSLSCLSGGILFQRLIHSTKALPTLVAEMQKVKILHRALQWEMCRSLIVVFDWYTSTGPEFAQRLLQIHQQGGYKALKLQLPPFADIVDHIVQYVQESQDAAREGKRTSKRKAKSAKRTVAAGKPLRKPPTMPETPRAKIGPVRQQLSQVPYDLYSLRDGAKKTQMIHLPNLAPYHVKPGLDTLYTSGGYILQELWSWELLMPHLACIDKKFSSSRRTVDEAKIIDRSIVRGAILHCIAEAYGTDAVFASLSLEPFLATPTIIFADHLRKDEKFSKQVLKATQKTLTPLFDLIKTRVKGNTQLAIDARELGQKVQHRLLELHHGRSLSPDELLNLGKVDEGDIAEKDAPKKKPQAPAQKPKRAFSQVSLEALLPNDTSPKFGMLGLILREVLNERRNLGAGHDILRRVLEGWHASQNSKREHNRDQTDPVRQYSCTALLMQEHLPGSKLTAPKGLSNLLSWMGTGQGHSTKKFLDIVSASGGFFQNDLDAMLALFRPVHKDNIVDISLHGPASGGDKRGKVPVYDDTIWGQPSNYLNITPTNVYGITYTLEDKFGLYFAEEVQTTWVAWLGDLVNKDLAMHQGDHKSWTSAMGMMTALNLLGFKTGLTVFQLVNSLVFLGLAKMPASVEVADWIYDHGTLGAYRGLQHLGFICPDLGSVRSAYMIIYNHLHQFLTEDDKKILGFSPIFVEHLLCKVVWWESRLVEGKVCSLDKMAASIDLPEEHWISGKNKTDQLAFPFPFSSDPEELKKTIATIMKIQ</sequence>
<feature type="compositionally biased region" description="Polar residues" evidence="1">
    <location>
        <begin position="888"/>
        <end position="909"/>
    </location>
</feature>
<organism evidence="4">
    <name type="scientific">Laccaria bicolor (strain S238N-H82 / ATCC MYA-4686)</name>
    <name type="common">Bicoloured deceiver</name>
    <name type="synonym">Laccaria laccata var. bicolor</name>
    <dbReference type="NCBI Taxonomy" id="486041"/>
    <lineage>
        <taxon>Eukaryota</taxon>
        <taxon>Fungi</taxon>
        <taxon>Dikarya</taxon>
        <taxon>Basidiomycota</taxon>
        <taxon>Agaricomycotina</taxon>
        <taxon>Agaricomycetes</taxon>
        <taxon>Agaricomycetidae</taxon>
        <taxon>Agaricales</taxon>
        <taxon>Agaricineae</taxon>
        <taxon>Hydnangiaceae</taxon>
        <taxon>Laccaria</taxon>
    </lineage>
</organism>
<evidence type="ECO:0000313" key="3">
    <source>
        <dbReference type="EMBL" id="EDR06837.1"/>
    </source>
</evidence>
<feature type="region of interest" description="Disordered" evidence="1">
    <location>
        <begin position="1450"/>
        <end position="1470"/>
    </location>
</feature>
<evidence type="ECO:0000256" key="1">
    <source>
        <dbReference type="SAM" id="MobiDB-lite"/>
    </source>
</evidence>
<evidence type="ECO:0000259" key="2">
    <source>
        <dbReference type="PROSITE" id="PS50013"/>
    </source>
</evidence>
<feature type="region of interest" description="Disordered" evidence="1">
    <location>
        <begin position="844"/>
        <end position="928"/>
    </location>
</feature>
<feature type="compositionally biased region" description="Basic residues" evidence="1">
    <location>
        <begin position="1215"/>
        <end position="1224"/>
    </location>
</feature>
<dbReference type="HOGENOM" id="CLU_248031_0_0_1"/>
<feature type="compositionally biased region" description="Low complexity" evidence="1">
    <location>
        <begin position="910"/>
        <end position="920"/>
    </location>
</feature>
<name>B0DFC0_LACBS</name>
<feature type="region of interest" description="Disordered" evidence="1">
    <location>
        <begin position="1206"/>
        <end position="1245"/>
    </location>
</feature>
<feature type="region of interest" description="Disordered" evidence="1">
    <location>
        <begin position="160"/>
        <end position="185"/>
    </location>
</feature>
<accession>B0DFC0</accession>
<gene>
    <name evidence="3" type="ORF">LACBIDRAFT_299741</name>
</gene>
<dbReference type="OrthoDB" id="3032681at2759"/>
<dbReference type="GO" id="GO:0006338">
    <property type="term" value="P:chromatin remodeling"/>
    <property type="evidence" value="ECO:0007669"/>
    <property type="project" value="UniProtKB-ARBA"/>
</dbReference>
<dbReference type="PROSITE" id="PS50013">
    <property type="entry name" value="CHROMO_2"/>
    <property type="match status" value="1"/>
</dbReference>
<dbReference type="GeneID" id="6078208"/>
<feature type="compositionally biased region" description="Basic and acidic residues" evidence="1">
    <location>
        <begin position="312"/>
        <end position="321"/>
    </location>
</feature>
<feature type="compositionally biased region" description="Polar residues" evidence="1">
    <location>
        <begin position="847"/>
        <end position="870"/>
    </location>
</feature>
<dbReference type="SUPFAM" id="SSF54160">
    <property type="entry name" value="Chromo domain-like"/>
    <property type="match status" value="1"/>
</dbReference>
<dbReference type="Proteomes" id="UP000001194">
    <property type="component" value="Unassembled WGS sequence"/>
</dbReference>
<dbReference type="InterPro" id="IPR000953">
    <property type="entry name" value="Chromo/chromo_shadow_dom"/>
</dbReference>
<dbReference type="KEGG" id="lbc:LACBIDRAFT_299741"/>
<feature type="region of interest" description="Disordered" evidence="1">
    <location>
        <begin position="311"/>
        <end position="332"/>
    </location>
</feature>
<keyword evidence="4" id="KW-1185">Reference proteome</keyword>
<dbReference type="InParanoid" id="B0DFC0"/>
<dbReference type="EMBL" id="DS547107">
    <property type="protein sequence ID" value="EDR06837.1"/>
    <property type="molecule type" value="Genomic_DNA"/>
</dbReference>
<dbReference type="InterPro" id="IPR016197">
    <property type="entry name" value="Chromo-like_dom_sf"/>
</dbReference>
<dbReference type="RefSeq" id="XP_001882684.1">
    <property type="nucleotide sequence ID" value="XM_001882649.1"/>
</dbReference>